<dbReference type="AlphaFoldDB" id="A0A4P6EVI5"/>
<keyword evidence="1" id="KW-0472">Membrane</keyword>
<name>A0A4P6EVI5_9BACL</name>
<dbReference type="EMBL" id="CP035492">
    <property type="protein sequence ID" value="QAY66183.1"/>
    <property type="molecule type" value="Genomic_DNA"/>
</dbReference>
<dbReference type="RefSeq" id="WP_129439506.1">
    <property type="nucleotide sequence ID" value="NZ_CP035492.1"/>
</dbReference>
<reference evidence="2 3" key="1">
    <citation type="submission" date="2019-01" db="EMBL/GenBank/DDBJ databases">
        <title>Genome sequencing of strain FW100M-2.</title>
        <authorList>
            <person name="Heo J."/>
            <person name="Kim S.-J."/>
            <person name="Kim J.-S."/>
            <person name="Hong S.-B."/>
            <person name="Kwon S.-W."/>
        </authorList>
    </citation>
    <scope>NUCLEOTIDE SEQUENCE [LARGE SCALE GENOMIC DNA]</scope>
    <source>
        <strain evidence="2 3">FW100M-2</strain>
    </source>
</reference>
<evidence type="ECO:0000256" key="1">
    <source>
        <dbReference type="SAM" id="Phobius"/>
    </source>
</evidence>
<sequence length="72" mass="8184">MDSNRNKIQTVSNKPAGSRKRLLAFSDRVAGGLRIAVIVLLTAVFVIQILLQNDTFRQWATHVERWEGDSFQ</sequence>
<keyword evidence="3" id="KW-1185">Reference proteome</keyword>
<dbReference type="OrthoDB" id="2661652at2"/>
<protein>
    <submittedName>
        <fullName evidence="2">Uncharacterized protein</fullName>
    </submittedName>
</protein>
<evidence type="ECO:0000313" key="3">
    <source>
        <dbReference type="Proteomes" id="UP000293568"/>
    </source>
</evidence>
<evidence type="ECO:0000313" key="2">
    <source>
        <dbReference type="EMBL" id="QAY66183.1"/>
    </source>
</evidence>
<proteinExistence type="predicted"/>
<dbReference type="KEGG" id="pprt:ET464_07015"/>
<dbReference type="Proteomes" id="UP000293568">
    <property type="component" value="Chromosome"/>
</dbReference>
<keyword evidence="1" id="KW-0812">Transmembrane</keyword>
<organism evidence="2 3">
    <name type="scientific">Paenibacillus protaetiae</name>
    <dbReference type="NCBI Taxonomy" id="2509456"/>
    <lineage>
        <taxon>Bacteria</taxon>
        <taxon>Bacillati</taxon>
        <taxon>Bacillota</taxon>
        <taxon>Bacilli</taxon>
        <taxon>Bacillales</taxon>
        <taxon>Paenibacillaceae</taxon>
        <taxon>Paenibacillus</taxon>
    </lineage>
</organism>
<gene>
    <name evidence="2" type="ORF">ET464_07015</name>
</gene>
<keyword evidence="1" id="KW-1133">Transmembrane helix</keyword>
<accession>A0A4P6EVI5</accession>
<feature type="transmembrane region" description="Helical" evidence="1">
    <location>
        <begin position="29"/>
        <end position="51"/>
    </location>
</feature>